<feature type="chain" id="PRO_5016697766" description="Outer membrane protein beta-barrel domain-containing protein" evidence="1">
    <location>
        <begin position="20"/>
        <end position="254"/>
    </location>
</feature>
<name>A0A380S7N8_FIBSU</name>
<evidence type="ECO:0008006" key="4">
    <source>
        <dbReference type="Google" id="ProtNLM"/>
    </source>
</evidence>
<evidence type="ECO:0000256" key="1">
    <source>
        <dbReference type="SAM" id="SignalP"/>
    </source>
</evidence>
<dbReference type="EMBL" id="UHJL01000004">
    <property type="protein sequence ID" value="SUQ25849.1"/>
    <property type="molecule type" value="Genomic_DNA"/>
</dbReference>
<proteinExistence type="predicted"/>
<dbReference type="AlphaFoldDB" id="A0A380S7N8"/>
<organism evidence="2 3">
    <name type="scientific">Fibrobacter succinogenes</name>
    <name type="common">Bacteroides succinogenes</name>
    <dbReference type="NCBI Taxonomy" id="833"/>
    <lineage>
        <taxon>Bacteria</taxon>
        <taxon>Pseudomonadati</taxon>
        <taxon>Fibrobacterota</taxon>
        <taxon>Fibrobacteria</taxon>
        <taxon>Fibrobacterales</taxon>
        <taxon>Fibrobacteraceae</taxon>
        <taxon>Fibrobacter</taxon>
    </lineage>
</organism>
<dbReference type="RefSeq" id="WP_109573499.1">
    <property type="nucleotide sequence ID" value="NZ_UHJL01000004.1"/>
</dbReference>
<feature type="signal peptide" evidence="1">
    <location>
        <begin position="1"/>
        <end position="19"/>
    </location>
</feature>
<dbReference type="Proteomes" id="UP000255423">
    <property type="component" value="Unassembled WGS sequence"/>
</dbReference>
<accession>A0A380S7N8</accession>
<sequence>MKNKLVAIFILCVAIFASAESPSVGEPAAHEHRGFYSNMSFAFAYNWYKNSREDLGGASFENGGGYIDGKRRYVDYYDYNGFTFPMSEFKFGVGIANLVAVHFVFNIGFFAGSLDYNYEVYESLCAFGKTCLETIDESRNINNKSRNAYSFRTFFGLGSTFYPIQNKTSPLNGLFVGGSVGYTLFTTMISSCNEDATGNGGVSFQLELGKEWWVSDRVSIGFGLGFAHTGLIWKTVDSHSSDNVISLSFRLTHG</sequence>
<reference evidence="2 3" key="1">
    <citation type="submission" date="2017-08" db="EMBL/GenBank/DDBJ databases">
        <authorList>
            <person name="de Groot N.N."/>
        </authorList>
    </citation>
    <scope>NUCLEOTIDE SEQUENCE [LARGE SCALE GENOMIC DNA]</scope>
    <source>
        <strain evidence="2 3">HM2</strain>
    </source>
</reference>
<gene>
    <name evidence="2" type="ORF">SAMN05661053_2644</name>
</gene>
<evidence type="ECO:0000313" key="2">
    <source>
        <dbReference type="EMBL" id="SUQ25849.1"/>
    </source>
</evidence>
<keyword evidence="1" id="KW-0732">Signal</keyword>
<evidence type="ECO:0000313" key="3">
    <source>
        <dbReference type="Proteomes" id="UP000255423"/>
    </source>
</evidence>
<protein>
    <recommendedName>
        <fullName evidence="4">Outer membrane protein beta-barrel domain-containing protein</fullName>
    </recommendedName>
</protein>